<dbReference type="PROSITE" id="PS51257">
    <property type="entry name" value="PROKAR_LIPOPROTEIN"/>
    <property type="match status" value="1"/>
</dbReference>
<gene>
    <name evidence="1" type="ORF">PRZ01_18810</name>
</gene>
<evidence type="ECO:0000313" key="1">
    <source>
        <dbReference type="EMBL" id="MDC8787244.1"/>
    </source>
</evidence>
<proteinExistence type="predicted"/>
<comment type="caution">
    <text evidence="1">The sequence shown here is derived from an EMBL/GenBank/DDBJ whole genome shotgun (WGS) entry which is preliminary data.</text>
</comment>
<dbReference type="Proteomes" id="UP001219862">
    <property type="component" value="Unassembled WGS sequence"/>
</dbReference>
<dbReference type="RefSeq" id="WP_273598381.1">
    <property type="nucleotide sequence ID" value="NZ_JAQQXS010000023.1"/>
</dbReference>
<accession>A0ABT5KWE0</accession>
<reference evidence="1 2" key="1">
    <citation type="submission" date="2022-10" db="EMBL/GenBank/DDBJ databases">
        <title>paucibacter sp. hw8 Genome sequencing.</title>
        <authorList>
            <person name="Park S."/>
        </authorList>
    </citation>
    <scope>NUCLEOTIDE SEQUENCE [LARGE SCALE GENOMIC DNA]</scope>
    <source>
        <strain evidence="2">hw8</strain>
    </source>
</reference>
<dbReference type="EMBL" id="JAQQXS010000023">
    <property type="protein sequence ID" value="MDC8787244.1"/>
    <property type="molecule type" value="Genomic_DNA"/>
</dbReference>
<name>A0ABT5KWE0_9BURK</name>
<organism evidence="1 2">
    <name type="scientific">Roseateles koreensis</name>
    <dbReference type="NCBI Taxonomy" id="2987526"/>
    <lineage>
        <taxon>Bacteria</taxon>
        <taxon>Pseudomonadati</taxon>
        <taxon>Pseudomonadota</taxon>
        <taxon>Betaproteobacteria</taxon>
        <taxon>Burkholderiales</taxon>
        <taxon>Sphaerotilaceae</taxon>
        <taxon>Roseateles</taxon>
    </lineage>
</organism>
<sequence length="72" mass="7520">MRLTNPGPHSTAHLAVLTPSGQACAFQMPIAGFQAGRLGRAFEACGTSPQLSVHHPHPWTATPLASLEVPHG</sequence>
<keyword evidence="2" id="KW-1185">Reference proteome</keyword>
<evidence type="ECO:0000313" key="2">
    <source>
        <dbReference type="Proteomes" id="UP001219862"/>
    </source>
</evidence>
<protein>
    <submittedName>
        <fullName evidence="1">Uncharacterized protein</fullName>
    </submittedName>
</protein>